<protein>
    <recommendedName>
        <fullName evidence="13">Lipoprotein-releasing system permease protein</fullName>
    </recommendedName>
</protein>
<dbReference type="Pfam" id="PF12704">
    <property type="entry name" value="MacB_PCD"/>
    <property type="match status" value="1"/>
</dbReference>
<dbReference type="PANTHER" id="PTHR30489:SF0">
    <property type="entry name" value="LIPOPROTEIN-RELEASING SYSTEM TRANSMEMBRANE PROTEIN LOLE"/>
    <property type="match status" value="1"/>
</dbReference>
<dbReference type="GO" id="GO:0042953">
    <property type="term" value="P:lipoprotein transport"/>
    <property type="evidence" value="ECO:0007669"/>
    <property type="project" value="InterPro"/>
</dbReference>
<dbReference type="GO" id="GO:0098797">
    <property type="term" value="C:plasma membrane protein complex"/>
    <property type="evidence" value="ECO:0007669"/>
    <property type="project" value="TreeGrafter"/>
</dbReference>
<dbReference type="GO" id="GO:0044874">
    <property type="term" value="P:lipoprotein localization to outer membrane"/>
    <property type="evidence" value="ECO:0007669"/>
    <property type="project" value="TreeGrafter"/>
</dbReference>
<feature type="transmembrane region" description="Helical" evidence="8">
    <location>
        <begin position="273"/>
        <end position="297"/>
    </location>
</feature>
<accession>A0A918N8R3</accession>
<evidence type="ECO:0000313" key="11">
    <source>
        <dbReference type="EMBL" id="GGX51730.1"/>
    </source>
</evidence>
<evidence type="ECO:0000256" key="7">
    <source>
        <dbReference type="ARBA" id="ARBA00023136"/>
    </source>
</evidence>
<evidence type="ECO:0000256" key="4">
    <source>
        <dbReference type="ARBA" id="ARBA00022475"/>
    </source>
</evidence>
<keyword evidence="4" id="KW-1003">Cell membrane</keyword>
<dbReference type="InterPro" id="IPR025857">
    <property type="entry name" value="MacB_PCD"/>
</dbReference>
<evidence type="ECO:0000256" key="5">
    <source>
        <dbReference type="ARBA" id="ARBA00022692"/>
    </source>
</evidence>
<proteinExistence type="inferred from homology"/>
<organism evidence="11 12">
    <name type="scientific">Saccharospirillum salsuginis</name>
    <dbReference type="NCBI Taxonomy" id="418750"/>
    <lineage>
        <taxon>Bacteria</taxon>
        <taxon>Pseudomonadati</taxon>
        <taxon>Pseudomonadota</taxon>
        <taxon>Gammaproteobacteria</taxon>
        <taxon>Oceanospirillales</taxon>
        <taxon>Saccharospirillaceae</taxon>
        <taxon>Saccharospirillum</taxon>
    </lineage>
</organism>
<name>A0A918N8R3_9GAMM</name>
<comment type="caution">
    <text evidence="11">The sequence shown here is derived from an EMBL/GenBank/DDBJ whole genome shotgun (WGS) entry which is preliminary data.</text>
</comment>
<keyword evidence="6 8" id="KW-1133">Transmembrane helix</keyword>
<dbReference type="NCBIfam" id="TIGR02212">
    <property type="entry name" value="lolCE"/>
    <property type="match status" value="1"/>
</dbReference>
<evidence type="ECO:0000259" key="10">
    <source>
        <dbReference type="Pfam" id="PF12704"/>
    </source>
</evidence>
<evidence type="ECO:0000256" key="3">
    <source>
        <dbReference type="ARBA" id="ARBA00022448"/>
    </source>
</evidence>
<evidence type="ECO:0000256" key="2">
    <source>
        <dbReference type="ARBA" id="ARBA00005236"/>
    </source>
</evidence>
<feature type="transmembrane region" description="Helical" evidence="8">
    <location>
        <begin position="318"/>
        <end position="344"/>
    </location>
</feature>
<evidence type="ECO:0008006" key="13">
    <source>
        <dbReference type="Google" id="ProtNLM"/>
    </source>
</evidence>
<evidence type="ECO:0000313" key="12">
    <source>
        <dbReference type="Proteomes" id="UP000626148"/>
    </source>
</evidence>
<dbReference type="PANTHER" id="PTHR30489">
    <property type="entry name" value="LIPOPROTEIN-RELEASING SYSTEM TRANSMEMBRANE PROTEIN LOLE"/>
    <property type="match status" value="1"/>
</dbReference>
<feature type="domain" description="ABC3 transporter permease C-terminal" evidence="9">
    <location>
        <begin position="276"/>
        <end position="409"/>
    </location>
</feature>
<evidence type="ECO:0000256" key="6">
    <source>
        <dbReference type="ARBA" id="ARBA00022989"/>
    </source>
</evidence>
<keyword evidence="12" id="KW-1185">Reference proteome</keyword>
<feature type="transmembrane region" description="Helical" evidence="8">
    <location>
        <begin position="25"/>
        <end position="51"/>
    </location>
</feature>
<dbReference type="EMBL" id="BMXR01000004">
    <property type="protein sequence ID" value="GGX51730.1"/>
    <property type="molecule type" value="Genomic_DNA"/>
</dbReference>
<evidence type="ECO:0000256" key="8">
    <source>
        <dbReference type="SAM" id="Phobius"/>
    </source>
</evidence>
<evidence type="ECO:0000259" key="9">
    <source>
        <dbReference type="Pfam" id="PF02687"/>
    </source>
</evidence>
<dbReference type="Proteomes" id="UP000626148">
    <property type="component" value="Unassembled WGS sequence"/>
</dbReference>
<dbReference type="Pfam" id="PF02687">
    <property type="entry name" value="FtsX"/>
    <property type="match status" value="1"/>
</dbReference>
<keyword evidence="7 8" id="KW-0472">Membrane</keyword>
<evidence type="ECO:0000256" key="1">
    <source>
        <dbReference type="ARBA" id="ARBA00004651"/>
    </source>
</evidence>
<reference evidence="11" key="2">
    <citation type="submission" date="2020-09" db="EMBL/GenBank/DDBJ databases">
        <authorList>
            <person name="Sun Q."/>
            <person name="Kim S."/>
        </authorList>
    </citation>
    <scope>NUCLEOTIDE SEQUENCE</scope>
    <source>
        <strain evidence="11">KCTC 22169</strain>
    </source>
</reference>
<feature type="transmembrane region" description="Helical" evidence="8">
    <location>
        <begin position="382"/>
        <end position="402"/>
    </location>
</feature>
<comment type="similarity">
    <text evidence="2">Belongs to the ABC-4 integral membrane protein family. LolC/E subfamily.</text>
</comment>
<dbReference type="AlphaFoldDB" id="A0A918N8R3"/>
<sequence length="417" mass="45593">MRAMLNNIPVLIGLRYLRARRRNHFISFISGVSMVGLTLGVMVLIIVLSVMNGFDRELRNRILGMVPHVTLSERGGMSDWQNVAEATMQHPQVTGASPYTESQGMLVGPRETRGALVQGIHPETLDQVSILPNHIESGSLGDLVEGDFGILLGDILARRLGVSVGDKVTMMVPEVTVSLAGVSPRFKRFTVVGTFAVGAELDANLAVTHMNDLGRLLRYGSAVDGVHLKVDDIFQARRIGIEAGRELQGRYLVSDWTRTQGNLFQAIQMEKRMVGLLLFMIVAVAVFNIVSSLVMMVTDKQGEIAILRTLGARSSQIMGIFIVQGTAIGLIGITLGVVLGVVGAWSVADIINWIENVFNIQFLSAEVYFISYIPSELKWSDVRVIAIASFVISVLATLYPAWRASRISPAEALRYES</sequence>
<feature type="domain" description="MacB-like periplasmic core" evidence="10">
    <location>
        <begin position="30"/>
        <end position="232"/>
    </location>
</feature>
<comment type="subcellular location">
    <subcellularLocation>
        <location evidence="1">Cell membrane</location>
        <topology evidence="1">Multi-pass membrane protein</topology>
    </subcellularLocation>
</comment>
<dbReference type="InterPro" id="IPR051447">
    <property type="entry name" value="Lipoprotein-release_system"/>
</dbReference>
<dbReference type="InterPro" id="IPR003838">
    <property type="entry name" value="ABC3_permease_C"/>
</dbReference>
<keyword evidence="5 8" id="KW-0812">Transmembrane</keyword>
<keyword evidence="3" id="KW-0813">Transport</keyword>
<gene>
    <name evidence="11" type="ORF">GCM10007392_18780</name>
</gene>
<dbReference type="InterPro" id="IPR011925">
    <property type="entry name" value="LolCE_TM"/>
</dbReference>
<reference evidence="11" key="1">
    <citation type="journal article" date="2014" name="Int. J. Syst. Evol. Microbiol.">
        <title>Complete genome sequence of Corynebacterium casei LMG S-19264T (=DSM 44701T), isolated from a smear-ripened cheese.</title>
        <authorList>
            <consortium name="US DOE Joint Genome Institute (JGI-PGF)"/>
            <person name="Walter F."/>
            <person name="Albersmeier A."/>
            <person name="Kalinowski J."/>
            <person name="Ruckert C."/>
        </authorList>
    </citation>
    <scope>NUCLEOTIDE SEQUENCE</scope>
    <source>
        <strain evidence="11">KCTC 22169</strain>
    </source>
</reference>